<dbReference type="Pfam" id="PF04324">
    <property type="entry name" value="Fer2_BFD"/>
    <property type="match status" value="1"/>
</dbReference>
<proteinExistence type="predicted"/>
<feature type="domain" description="BFD-like [2Fe-2S]-binding" evidence="1">
    <location>
        <begin position="2"/>
        <end position="51"/>
    </location>
</feature>
<reference evidence="2 3" key="1">
    <citation type="submission" date="2021-02" db="EMBL/GenBank/DDBJ databases">
        <authorList>
            <person name="Han P."/>
        </authorList>
    </citation>
    <scope>NUCLEOTIDE SEQUENCE [LARGE SCALE GENOMIC DNA]</scope>
    <source>
        <strain evidence="2">Candidatus Nitrospira sp. ZN2</strain>
    </source>
</reference>
<evidence type="ECO:0000259" key="1">
    <source>
        <dbReference type="Pfam" id="PF04324"/>
    </source>
</evidence>
<organism evidence="2 3">
    <name type="scientific">Nitrospira defluvii</name>
    <dbReference type="NCBI Taxonomy" id="330214"/>
    <lineage>
        <taxon>Bacteria</taxon>
        <taxon>Pseudomonadati</taxon>
        <taxon>Nitrospirota</taxon>
        <taxon>Nitrospiria</taxon>
        <taxon>Nitrospirales</taxon>
        <taxon>Nitrospiraceae</taxon>
        <taxon>Nitrospira</taxon>
    </lineage>
</organism>
<keyword evidence="3" id="KW-1185">Reference proteome</keyword>
<dbReference type="RefSeq" id="WP_213042148.1">
    <property type="nucleotide sequence ID" value="NZ_CAJNBJ010000008.1"/>
</dbReference>
<sequence>MYICLCKGLTESDVREAGRQGYLTTRQIIAEFGLRDTGCCGRCAKNISELVTLAKSQLESACRKIVSS</sequence>
<comment type="caution">
    <text evidence="2">The sequence shown here is derived from an EMBL/GenBank/DDBJ whole genome shotgun (WGS) entry which is preliminary data.</text>
</comment>
<dbReference type="EMBL" id="CAJNBJ010000008">
    <property type="protein sequence ID" value="CAE6744771.1"/>
    <property type="molecule type" value="Genomic_DNA"/>
</dbReference>
<dbReference type="Proteomes" id="UP000675880">
    <property type="component" value="Unassembled WGS sequence"/>
</dbReference>
<evidence type="ECO:0000313" key="3">
    <source>
        <dbReference type="Proteomes" id="UP000675880"/>
    </source>
</evidence>
<protein>
    <submittedName>
        <fullName evidence="2">Bacterioferritin-associated ferredoxin</fullName>
    </submittedName>
</protein>
<gene>
    <name evidence="2" type="ORF">NSPZN2_160086</name>
</gene>
<name>A0ABM8RC43_9BACT</name>
<dbReference type="Gene3D" id="1.10.10.1100">
    <property type="entry name" value="BFD-like [2Fe-2S]-binding domain"/>
    <property type="match status" value="1"/>
</dbReference>
<dbReference type="InterPro" id="IPR041854">
    <property type="entry name" value="BFD-like_2Fe2S-bd_dom_sf"/>
</dbReference>
<dbReference type="InterPro" id="IPR007419">
    <property type="entry name" value="BFD-like_2Fe2S-bd_dom"/>
</dbReference>
<evidence type="ECO:0000313" key="2">
    <source>
        <dbReference type="EMBL" id="CAE6744771.1"/>
    </source>
</evidence>
<accession>A0ABM8RC43</accession>